<dbReference type="PANTHER" id="PTHR43443:SF1">
    <property type="entry name" value="3-HEXULOSE-6-PHOSPHATE ISOMERASE"/>
    <property type="match status" value="1"/>
</dbReference>
<dbReference type="InterPro" id="IPR017552">
    <property type="entry name" value="PHI/rmpB"/>
</dbReference>
<comment type="similarity">
    <text evidence="1">Belongs to the SIS family. PHI subfamily.</text>
</comment>
<reference evidence="3 4" key="1">
    <citation type="submission" date="2011-01" db="EMBL/GenBank/DDBJ databases">
        <authorList>
            <person name="Muzny D."/>
            <person name="Qin X."/>
            <person name="Deng J."/>
            <person name="Jiang H."/>
            <person name="Liu Y."/>
            <person name="Qu J."/>
            <person name="Song X.-Z."/>
            <person name="Zhang L."/>
            <person name="Thornton R."/>
            <person name="Coyle M."/>
            <person name="Francisco L."/>
            <person name="Jackson L."/>
            <person name="Javaid M."/>
            <person name="Korchina V."/>
            <person name="Kovar C."/>
            <person name="Mata R."/>
            <person name="Mathew T."/>
            <person name="Ngo R."/>
            <person name="Nguyen L."/>
            <person name="Nguyen N."/>
            <person name="Okwuonu G."/>
            <person name="Ongeri F."/>
            <person name="Pham C."/>
            <person name="Simmons D."/>
            <person name="Wilczek-Boney K."/>
            <person name="Hale W."/>
            <person name="Jakkamsetti A."/>
            <person name="Pham P."/>
            <person name="Ruth R."/>
            <person name="San Lucas F."/>
            <person name="Warren J."/>
            <person name="Zhang J."/>
            <person name="Zhao Z."/>
            <person name="Zhou C."/>
            <person name="Zhu D."/>
            <person name="Lee S."/>
            <person name="Bess C."/>
            <person name="Blankenburg K."/>
            <person name="Forbes L."/>
            <person name="Fu Q."/>
            <person name="Gubbala S."/>
            <person name="Hirani K."/>
            <person name="Jayaseelan J.C."/>
            <person name="Lara F."/>
            <person name="Munidasa M."/>
            <person name="Palculict T."/>
            <person name="Patil S."/>
            <person name="Pu L.-L."/>
            <person name="Saada N."/>
            <person name="Tang L."/>
            <person name="Weissenberger G."/>
            <person name="Zhu Y."/>
            <person name="Hemphill L."/>
            <person name="Shang Y."/>
            <person name="Youmans B."/>
            <person name="Ayvaz T."/>
            <person name="Ross M."/>
            <person name="Santibanez J."/>
            <person name="Aqrawi P."/>
            <person name="Gross S."/>
            <person name="Joshi V."/>
            <person name="Fowler G."/>
            <person name="Nazareth L."/>
            <person name="Reid J."/>
            <person name="Worley K."/>
            <person name="Petrosino J."/>
            <person name="Highlander S."/>
            <person name="Gibbs R."/>
        </authorList>
    </citation>
    <scope>NUCLEOTIDE SEQUENCE [LARGE SCALE GENOMIC DNA]</scope>
    <source>
        <strain evidence="3 4">ATCC 12755</strain>
    </source>
</reference>
<evidence type="ECO:0000313" key="3">
    <source>
        <dbReference type="EMBL" id="EGC69775.1"/>
    </source>
</evidence>
<dbReference type="Gene3D" id="3.40.50.10490">
    <property type="entry name" value="Glucose-6-phosphate isomerase like protein, domain 1"/>
    <property type="match status" value="1"/>
</dbReference>
<protein>
    <submittedName>
        <fullName evidence="3">Putative 6-phospho 3-hexuloisomerase</fullName>
    </submittedName>
</protein>
<dbReference type="AlphaFoldDB" id="F0EJG7"/>
<feature type="domain" description="SIS" evidence="2">
    <location>
        <begin position="40"/>
        <end position="184"/>
    </location>
</feature>
<accession>F0EJG7</accession>
<dbReference type="PROSITE" id="PS51464">
    <property type="entry name" value="SIS"/>
    <property type="match status" value="1"/>
</dbReference>
<name>F0EJG7_ENTCA</name>
<dbReference type="Pfam" id="PF01380">
    <property type="entry name" value="SIS"/>
    <property type="match status" value="1"/>
</dbReference>
<dbReference type="InterPro" id="IPR046348">
    <property type="entry name" value="SIS_dom_sf"/>
</dbReference>
<dbReference type="SUPFAM" id="SSF53697">
    <property type="entry name" value="SIS domain"/>
    <property type="match status" value="1"/>
</dbReference>
<dbReference type="GO" id="GO:0016853">
    <property type="term" value="F:isomerase activity"/>
    <property type="evidence" value="ECO:0007669"/>
    <property type="project" value="UniProtKB-KW"/>
</dbReference>
<dbReference type="InterPro" id="IPR001347">
    <property type="entry name" value="SIS_dom"/>
</dbReference>
<dbReference type="HOGENOM" id="CLU_094236_1_1_9"/>
<dbReference type="NCBIfam" id="TIGR03127">
    <property type="entry name" value="RuMP_HxlB"/>
    <property type="match status" value="1"/>
</dbReference>
<comment type="caution">
    <text evidence="3">The sequence shown here is derived from an EMBL/GenBank/DDBJ whole genome shotgun (WGS) entry which is preliminary data.</text>
</comment>
<dbReference type="GO" id="GO:1901135">
    <property type="term" value="P:carbohydrate derivative metabolic process"/>
    <property type="evidence" value="ECO:0007669"/>
    <property type="project" value="InterPro"/>
</dbReference>
<dbReference type="GO" id="GO:0097367">
    <property type="term" value="F:carbohydrate derivative binding"/>
    <property type="evidence" value="ECO:0007669"/>
    <property type="project" value="InterPro"/>
</dbReference>
<sequence>MAEERLLRGENNRMKNYTLDILNELTQNVKKIDLSEIENFVHQIKAANHIFLNGAGRSGIAIQAFANRLMHLGFYVSLVGEISSPHSKPGDLLIICSGSGETGSLKSLAEKAKQSGVDLALVTMKKESTIGKLADAVLVLPGTTKEENERSEDDFAQPMGSAFEQLAFLIFDGMVLNLMEETGETSEKMFGRHADFE</sequence>
<evidence type="ECO:0000313" key="4">
    <source>
        <dbReference type="Proteomes" id="UP000004835"/>
    </source>
</evidence>
<dbReference type="CDD" id="cd05005">
    <property type="entry name" value="SIS_PHI"/>
    <property type="match status" value="1"/>
</dbReference>
<dbReference type="PANTHER" id="PTHR43443">
    <property type="entry name" value="3-HEXULOSE-6-PHOSPHATE ISOMERASE"/>
    <property type="match status" value="1"/>
</dbReference>
<dbReference type="EMBL" id="AEWT01000010">
    <property type="protein sequence ID" value="EGC69775.1"/>
    <property type="molecule type" value="Genomic_DNA"/>
</dbReference>
<dbReference type="Proteomes" id="UP000004835">
    <property type="component" value="Unassembled WGS sequence"/>
</dbReference>
<organism evidence="3 4">
    <name type="scientific">Enterococcus casseliflavus ATCC 12755</name>
    <dbReference type="NCBI Taxonomy" id="888066"/>
    <lineage>
        <taxon>Bacteria</taxon>
        <taxon>Bacillati</taxon>
        <taxon>Bacillota</taxon>
        <taxon>Bacilli</taxon>
        <taxon>Lactobacillales</taxon>
        <taxon>Enterococcaceae</taxon>
        <taxon>Enterococcus</taxon>
    </lineage>
</organism>
<evidence type="ECO:0000259" key="2">
    <source>
        <dbReference type="PROSITE" id="PS51464"/>
    </source>
</evidence>
<evidence type="ECO:0000256" key="1">
    <source>
        <dbReference type="ARBA" id="ARBA00009235"/>
    </source>
</evidence>
<proteinExistence type="inferred from homology"/>
<gene>
    <name evidence="3" type="ORF">HMPREF9087_1163</name>
</gene>
<keyword evidence="3" id="KW-0413">Isomerase</keyword>